<sequence>MTCNVDYPLLVGRRFFPRPRDSSLNKKYALIDSIVQPKHTKLFLEGLNDQASLQLLSYHAFMGNIAKKGYEEVDLLETIKRRYKAPYEMGQALGRGLAIFKEMEEVTSRLEEKIDGLKDKLDKMDSDYLEFCKERHDEEKESFFETMMKRTEAMYKDQIKKIAKDTEEIKAEIEEREEDLEMLRVVVKYLEAEVKAKGLFVKHGISDSSKAMRVLMVSANGAAETLTLAPDFVKGGRAMKSLFDLLD</sequence>
<comment type="caution">
    <text evidence="2">The sequence shown here is derived from an EMBL/GenBank/DDBJ whole genome shotgun (WGS) entry which is preliminary data.</text>
</comment>
<gene>
    <name evidence="2" type="ORF">OSB04_013425</name>
</gene>
<dbReference type="Proteomes" id="UP001172457">
    <property type="component" value="Chromosome 3"/>
</dbReference>
<dbReference type="AlphaFoldDB" id="A0AA38TR63"/>
<name>A0AA38TR63_9ASTR</name>
<evidence type="ECO:0000256" key="1">
    <source>
        <dbReference type="SAM" id="Coils"/>
    </source>
</evidence>
<dbReference type="EMBL" id="JARYMX010000003">
    <property type="protein sequence ID" value="KAJ9558811.1"/>
    <property type="molecule type" value="Genomic_DNA"/>
</dbReference>
<feature type="coiled-coil region" evidence="1">
    <location>
        <begin position="156"/>
        <end position="193"/>
    </location>
</feature>
<protein>
    <submittedName>
        <fullName evidence="2">Uncharacterized protein</fullName>
    </submittedName>
</protein>
<evidence type="ECO:0000313" key="2">
    <source>
        <dbReference type="EMBL" id="KAJ9558811.1"/>
    </source>
</evidence>
<proteinExistence type="predicted"/>
<feature type="coiled-coil region" evidence="1">
    <location>
        <begin position="100"/>
        <end position="127"/>
    </location>
</feature>
<organism evidence="2 3">
    <name type="scientific">Centaurea solstitialis</name>
    <name type="common">yellow star-thistle</name>
    <dbReference type="NCBI Taxonomy" id="347529"/>
    <lineage>
        <taxon>Eukaryota</taxon>
        <taxon>Viridiplantae</taxon>
        <taxon>Streptophyta</taxon>
        <taxon>Embryophyta</taxon>
        <taxon>Tracheophyta</taxon>
        <taxon>Spermatophyta</taxon>
        <taxon>Magnoliopsida</taxon>
        <taxon>eudicotyledons</taxon>
        <taxon>Gunneridae</taxon>
        <taxon>Pentapetalae</taxon>
        <taxon>asterids</taxon>
        <taxon>campanulids</taxon>
        <taxon>Asterales</taxon>
        <taxon>Asteraceae</taxon>
        <taxon>Carduoideae</taxon>
        <taxon>Cardueae</taxon>
        <taxon>Centaureinae</taxon>
        <taxon>Centaurea</taxon>
    </lineage>
</organism>
<accession>A0AA38TR63</accession>
<keyword evidence="3" id="KW-1185">Reference proteome</keyword>
<reference evidence="2" key="1">
    <citation type="submission" date="2023-03" db="EMBL/GenBank/DDBJ databases">
        <title>Chromosome-scale reference genome and RAD-based genetic map of yellow starthistle (Centaurea solstitialis) reveal putative structural variation and QTLs associated with invader traits.</title>
        <authorList>
            <person name="Reatini B."/>
            <person name="Cang F.A."/>
            <person name="Jiang Q."/>
            <person name="Mckibben M.T.W."/>
            <person name="Barker M.S."/>
            <person name="Rieseberg L.H."/>
            <person name="Dlugosch K.M."/>
        </authorList>
    </citation>
    <scope>NUCLEOTIDE SEQUENCE</scope>
    <source>
        <strain evidence="2">CAN-66</strain>
        <tissue evidence="2">Leaf</tissue>
    </source>
</reference>
<keyword evidence="1" id="KW-0175">Coiled coil</keyword>
<evidence type="ECO:0000313" key="3">
    <source>
        <dbReference type="Proteomes" id="UP001172457"/>
    </source>
</evidence>